<dbReference type="Gene3D" id="3.40.50.300">
    <property type="entry name" value="P-loop containing nucleotide triphosphate hydrolases"/>
    <property type="match status" value="1"/>
</dbReference>
<dbReference type="Pfam" id="PF16886">
    <property type="entry name" value="ATP-synt_ab_Xtn"/>
    <property type="match status" value="1"/>
</dbReference>
<dbReference type="EMBL" id="JBHSFA010000007">
    <property type="protein sequence ID" value="MFC4542725.1"/>
    <property type="molecule type" value="Genomic_DNA"/>
</dbReference>
<evidence type="ECO:0000259" key="15">
    <source>
        <dbReference type="Pfam" id="PF22919"/>
    </source>
</evidence>
<dbReference type="InterPro" id="IPR000194">
    <property type="entry name" value="ATPase_F1/V1/A1_a/bsu_nucl-bd"/>
</dbReference>
<keyword evidence="5 11" id="KW-0375">Hydrogen ion transport</keyword>
<evidence type="ECO:0000256" key="8">
    <source>
        <dbReference type="ARBA" id="ARBA00023065"/>
    </source>
</evidence>
<dbReference type="PANTHER" id="PTHR43607">
    <property type="entry name" value="V-TYPE PROTON ATPASE CATALYTIC SUBUNIT A"/>
    <property type="match status" value="1"/>
</dbReference>
<dbReference type="SUPFAM" id="SSF52540">
    <property type="entry name" value="P-loop containing nucleoside triphosphate hydrolases"/>
    <property type="match status" value="1"/>
</dbReference>
<feature type="binding site" evidence="11">
    <location>
        <begin position="239"/>
        <end position="246"/>
    </location>
    <ligand>
        <name>ATP</name>
        <dbReference type="ChEBI" id="CHEBI:30616"/>
    </ligand>
</feature>
<evidence type="ECO:0000259" key="13">
    <source>
        <dbReference type="Pfam" id="PF02874"/>
    </source>
</evidence>
<dbReference type="PANTHER" id="PTHR43607:SF1">
    <property type="entry name" value="H(+)-TRANSPORTING TWO-SECTOR ATPASE"/>
    <property type="match status" value="1"/>
</dbReference>
<feature type="domain" description="ATPase F1/V1/A1 complex alpha/beta subunit nucleotide-binding" evidence="12">
    <location>
        <begin position="219"/>
        <end position="440"/>
    </location>
</feature>
<feature type="domain" description="ATP synthase A/B type C-terminal" evidence="15">
    <location>
        <begin position="448"/>
        <end position="549"/>
    </location>
</feature>
<keyword evidence="7 11" id="KW-1278">Translocase</keyword>
<keyword evidence="3 11" id="KW-1003">Cell membrane</keyword>
<dbReference type="InterPro" id="IPR031686">
    <property type="entry name" value="ATP-synth_a_Xtn"/>
</dbReference>
<accession>A0ABD5PQA2</accession>
<dbReference type="GO" id="GO:0005524">
    <property type="term" value="F:ATP binding"/>
    <property type="evidence" value="ECO:0007669"/>
    <property type="project" value="UniProtKB-UniRule"/>
</dbReference>
<dbReference type="Pfam" id="PF22919">
    <property type="entry name" value="ATP-synt_VA_C"/>
    <property type="match status" value="1"/>
</dbReference>
<feature type="domain" description="ATPase F1/V1/A1 complex alpha/beta subunit N-terminal" evidence="13">
    <location>
        <begin position="16"/>
        <end position="77"/>
    </location>
</feature>
<gene>
    <name evidence="11" type="primary">atpA</name>
    <name evidence="16" type="ORF">ACFO5R_12415</name>
</gene>
<keyword evidence="9 11" id="KW-0472">Membrane</keyword>
<evidence type="ECO:0000256" key="7">
    <source>
        <dbReference type="ARBA" id="ARBA00022967"/>
    </source>
</evidence>
<evidence type="ECO:0000256" key="10">
    <source>
        <dbReference type="ARBA" id="ARBA00023310"/>
    </source>
</evidence>
<evidence type="ECO:0000256" key="9">
    <source>
        <dbReference type="ARBA" id="ARBA00023136"/>
    </source>
</evidence>
<comment type="subunit">
    <text evidence="11">Has multiple subunits with at least A(3), B(3), C, D, E, F, H, I and proteolipid K(x).</text>
</comment>
<dbReference type="InterPro" id="IPR055190">
    <property type="entry name" value="ATP-synt_VA_C"/>
</dbReference>
<sequence>MSQAEDIETVDEDGVIESVSGPVVTAADLDARMNDVVYVGDEGLMGEVIEIEGNLTTIQVYEETSGVGPGEPVENTGEPLSVDLGPGMMDSIYDGVQRPLDVLEDKMGTAFLDRGVDAPGIDLEKKWEFEPTVEEGDTVEPGDVVGVVEETVTIDHKVMVPPDYEGGEVTSVESGEFTVEETVVELDNGEEIQMHQEWPVREARPAGDKETPTEPLVTGQRVQDGLFPLAKGGTAAIPGPFGSGKTVTQQQLAKWSDADIVVYIGCGERGNEMTEVIEDFPELPDPQTGNPLMARTCLIANTSNMPVAARESCIYTGITIAEYYRDMGYDVALMADSTSRWAEAMREISSRLEEMPGEEGYPAYLAAALSEFYERAGKFQLINGGEGSISVVGAVSPPGGDFSEPVTQNTLRIVKTFWALDADLAERRHFPSINWDESYSLYKDQLDPWWEGNVADDWAETRQWAVDVLDEEGELQEIVQLVGKDALPEDQRLTLEVARYLREAWLQQNALHDVDTYCEPEKTYRMLGAIKTFNDEAFDALEAGVPVEEITDVDATPRLNRMGTAEEWNEFIDEIESDLKDQIRALY</sequence>
<dbReference type="Pfam" id="PF02874">
    <property type="entry name" value="ATP-synt_ab_N"/>
    <property type="match status" value="1"/>
</dbReference>
<dbReference type="InterPro" id="IPR020003">
    <property type="entry name" value="ATPase_a/bsu_AS"/>
</dbReference>
<evidence type="ECO:0000256" key="6">
    <source>
        <dbReference type="ARBA" id="ARBA00022840"/>
    </source>
</evidence>
<dbReference type="GO" id="GO:0005886">
    <property type="term" value="C:plasma membrane"/>
    <property type="evidence" value="ECO:0007669"/>
    <property type="project" value="UniProtKB-SubCell"/>
</dbReference>
<evidence type="ECO:0000313" key="16">
    <source>
        <dbReference type="EMBL" id="MFC4542725.1"/>
    </source>
</evidence>
<dbReference type="CDD" id="cd18119">
    <property type="entry name" value="ATP-synt_V_A-type_alpha_N"/>
    <property type="match status" value="1"/>
</dbReference>
<feature type="domain" description="ATPsynthase alpha/beta subunit barrel-sandwich" evidence="14">
    <location>
        <begin position="119"/>
        <end position="201"/>
    </location>
</feature>
<dbReference type="InterPro" id="IPR023366">
    <property type="entry name" value="ATP_synth_asu-like_sf"/>
</dbReference>
<keyword evidence="4 11" id="KW-0547">Nucleotide-binding</keyword>
<organism evidence="16 17">
    <name type="scientific">Halosolutus amylolyticus</name>
    <dbReference type="NCBI Taxonomy" id="2932267"/>
    <lineage>
        <taxon>Archaea</taxon>
        <taxon>Methanobacteriati</taxon>
        <taxon>Methanobacteriota</taxon>
        <taxon>Stenosarchaea group</taxon>
        <taxon>Halobacteria</taxon>
        <taxon>Halobacteriales</taxon>
        <taxon>Natrialbaceae</taxon>
        <taxon>Halosolutus</taxon>
    </lineage>
</organism>
<proteinExistence type="inferred from homology"/>
<keyword evidence="6 11" id="KW-0067">ATP-binding</keyword>
<keyword evidence="10 11" id="KW-0066">ATP synthesis</keyword>
<evidence type="ECO:0000256" key="5">
    <source>
        <dbReference type="ARBA" id="ARBA00022781"/>
    </source>
</evidence>
<dbReference type="InterPro" id="IPR005726">
    <property type="entry name" value="ATP_synth_asu_arc"/>
</dbReference>
<dbReference type="RefSeq" id="WP_250140584.1">
    <property type="nucleotide sequence ID" value="NZ_JALIQP010000002.1"/>
</dbReference>
<dbReference type="SUPFAM" id="SSF47917">
    <property type="entry name" value="C-terminal domain of alpha and beta subunits of F1 ATP synthase"/>
    <property type="match status" value="1"/>
</dbReference>
<comment type="function">
    <text evidence="11">Component of the A-type ATP synthase that produces ATP from ADP in the presence of a proton gradient across the membrane. The A chain is the catalytic subunit.</text>
</comment>
<dbReference type="Gene3D" id="2.40.30.20">
    <property type="match status" value="1"/>
</dbReference>
<keyword evidence="8 11" id="KW-0406">Ion transport</keyword>
<evidence type="ECO:0000256" key="2">
    <source>
        <dbReference type="ARBA" id="ARBA00022448"/>
    </source>
</evidence>
<evidence type="ECO:0000256" key="3">
    <source>
        <dbReference type="ARBA" id="ARBA00022475"/>
    </source>
</evidence>
<reference evidence="16 17" key="1">
    <citation type="journal article" date="2019" name="Int. J. Syst. Evol. Microbiol.">
        <title>The Global Catalogue of Microorganisms (GCM) 10K type strain sequencing project: providing services to taxonomists for standard genome sequencing and annotation.</title>
        <authorList>
            <consortium name="The Broad Institute Genomics Platform"/>
            <consortium name="The Broad Institute Genome Sequencing Center for Infectious Disease"/>
            <person name="Wu L."/>
            <person name="Ma J."/>
        </authorList>
    </citation>
    <scope>NUCLEOTIDE SEQUENCE [LARGE SCALE GENOMIC DNA]</scope>
    <source>
        <strain evidence="16 17">WLHS5</strain>
    </source>
</reference>
<comment type="similarity">
    <text evidence="1 11">Belongs to the ATPase alpha/beta chains family.</text>
</comment>
<dbReference type="InterPro" id="IPR004100">
    <property type="entry name" value="ATPase_F1/V1/A1_a/bsu_N"/>
</dbReference>
<dbReference type="InterPro" id="IPR027417">
    <property type="entry name" value="P-loop_NTPase"/>
</dbReference>
<dbReference type="FunFam" id="2.40.50.100:FF:000008">
    <property type="entry name" value="V-type proton ATPase catalytic subunit A"/>
    <property type="match status" value="1"/>
</dbReference>
<dbReference type="NCBIfam" id="TIGR01043">
    <property type="entry name" value="ATP_syn_A_arch"/>
    <property type="match status" value="1"/>
</dbReference>
<dbReference type="InterPro" id="IPR022878">
    <property type="entry name" value="V-ATPase_asu"/>
</dbReference>
<protein>
    <recommendedName>
        <fullName evidence="11">A-type ATP synthase subunit A</fullName>
        <ecNumber evidence="11">7.1.2.2</ecNumber>
    </recommendedName>
</protein>
<dbReference type="InterPro" id="IPR036121">
    <property type="entry name" value="ATPase_F1/V1/A1_a/bsu_N_sf"/>
</dbReference>
<keyword evidence="17" id="KW-1185">Reference proteome</keyword>
<comment type="caution">
    <text evidence="16">The sequence shown here is derived from an EMBL/GenBank/DDBJ whole genome shotgun (WGS) entry which is preliminary data.</text>
</comment>
<dbReference type="PROSITE" id="PS00152">
    <property type="entry name" value="ATPASE_ALPHA_BETA"/>
    <property type="match status" value="1"/>
</dbReference>
<keyword evidence="2 11" id="KW-0813">Transport</keyword>
<dbReference type="InterPro" id="IPR024034">
    <property type="entry name" value="ATPase_F1/V1_b/a_C"/>
</dbReference>
<dbReference type="NCBIfam" id="NF003220">
    <property type="entry name" value="PRK04192.1"/>
    <property type="match status" value="1"/>
</dbReference>
<evidence type="ECO:0000256" key="4">
    <source>
        <dbReference type="ARBA" id="ARBA00022741"/>
    </source>
</evidence>
<dbReference type="Gene3D" id="2.40.50.100">
    <property type="match status" value="1"/>
</dbReference>
<dbReference type="HAMAP" id="MF_00309">
    <property type="entry name" value="ATP_synth_A_arch"/>
    <property type="match status" value="1"/>
</dbReference>
<comment type="catalytic activity">
    <reaction evidence="11">
        <text>ATP + H2O + 4 H(+)(in) = ADP + phosphate + 5 H(+)(out)</text>
        <dbReference type="Rhea" id="RHEA:57720"/>
        <dbReference type="ChEBI" id="CHEBI:15377"/>
        <dbReference type="ChEBI" id="CHEBI:15378"/>
        <dbReference type="ChEBI" id="CHEBI:30616"/>
        <dbReference type="ChEBI" id="CHEBI:43474"/>
        <dbReference type="ChEBI" id="CHEBI:456216"/>
        <dbReference type="EC" id="7.1.2.2"/>
    </reaction>
</comment>
<comment type="subcellular location">
    <subcellularLocation>
        <location evidence="11">Cell membrane</location>
        <topology evidence="11">Peripheral membrane protein</topology>
    </subcellularLocation>
</comment>
<dbReference type="SUPFAM" id="SSF50615">
    <property type="entry name" value="N-terminal domain of alpha and beta subunits of F1 ATP synthase"/>
    <property type="match status" value="1"/>
</dbReference>
<dbReference type="Gene3D" id="1.10.1140.10">
    <property type="entry name" value="Bovine Mitochondrial F1-atpase, Atp Synthase Beta Chain, Chain D, domain 3"/>
    <property type="match status" value="1"/>
</dbReference>
<dbReference type="GO" id="GO:0046933">
    <property type="term" value="F:proton-transporting ATP synthase activity, rotational mechanism"/>
    <property type="evidence" value="ECO:0007669"/>
    <property type="project" value="UniProtKB-UniRule"/>
</dbReference>
<dbReference type="CDD" id="cd18111">
    <property type="entry name" value="ATP-synt_V_A-type_alpha_C"/>
    <property type="match status" value="1"/>
</dbReference>
<dbReference type="CDD" id="cd01134">
    <property type="entry name" value="V_A-ATPase_A"/>
    <property type="match status" value="1"/>
</dbReference>
<name>A0ABD5PQA2_9EURY</name>
<evidence type="ECO:0000256" key="1">
    <source>
        <dbReference type="ARBA" id="ARBA00008936"/>
    </source>
</evidence>
<evidence type="ECO:0000259" key="14">
    <source>
        <dbReference type="Pfam" id="PF16886"/>
    </source>
</evidence>
<dbReference type="Proteomes" id="UP001595898">
    <property type="component" value="Unassembled WGS sequence"/>
</dbReference>
<evidence type="ECO:0000256" key="11">
    <source>
        <dbReference type="HAMAP-Rule" id="MF_00309"/>
    </source>
</evidence>
<dbReference type="GO" id="GO:0042777">
    <property type="term" value="P:proton motive force-driven plasma membrane ATP synthesis"/>
    <property type="evidence" value="ECO:0007669"/>
    <property type="project" value="UniProtKB-UniRule"/>
</dbReference>
<dbReference type="AlphaFoldDB" id="A0ABD5PQA2"/>
<dbReference type="EC" id="7.1.2.2" evidence="11"/>
<evidence type="ECO:0000313" key="17">
    <source>
        <dbReference type="Proteomes" id="UP001595898"/>
    </source>
</evidence>
<dbReference type="Pfam" id="PF00006">
    <property type="entry name" value="ATP-synt_ab"/>
    <property type="match status" value="1"/>
</dbReference>
<evidence type="ECO:0000259" key="12">
    <source>
        <dbReference type="Pfam" id="PF00006"/>
    </source>
</evidence>